<dbReference type="AlphaFoldDB" id="A0A3S5A7R3"/>
<protein>
    <submittedName>
        <fullName evidence="2">Uncharacterized protein</fullName>
    </submittedName>
</protein>
<organism evidence="2 3">
    <name type="scientific">Protopolystoma xenopodis</name>
    <dbReference type="NCBI Taxonomy" id="117903"/>
    <lineage>
        <taxon>Eukaryota</taxon>
        <taxon>Metazoa</taxon>
        <taxon>Spiralia</taxon>
        <taxon>Lophotrochozoa</taxon>
        <taxon>Platyhelminthes</taxon>
        <taxon>Monogenea</taxon>
        <taxon>Polyopisthocotylea</taxon>
        <taxon>Polystomatidea</taxon>
        <taxon>Polystomatidae</taxon>
        <taxon>Protopolystoma</taxon>
    </lineage>
</organism>
<comment type="caution">
    <text evidence="2">The sequence shown here is derived from an EMBL/GenBank/DDBJ whole genome shotgun (WGS) entry which is preliminary data.</text>
</comment>
<feature type="compositionally biased region" description="Low complexity" evidence="1">
    <location>
        <begin position="76"/>
        <end position="96"/>
    </location>
</feature>
<evidence type="ECO:0000313" key="2">
    <source>
        <dbReference type="EMBL" id="VEL29996.1"/>
    </source>
</evidence>
<sequence>MASEIGQPQNPVRQNHRHSVGASTGSANTFPTPPGRVDFDNIGGCGEAVYYLTSAVETAPINLPPSTGDRLGISYSQRSPPSSSSSSSRSQLPRSLSSDRELNRVLVRNWGNDTSRMQRSLANGQQLEDEGLWKCYPTRMEKISAFSLAGKYDRQTF</sequence>
<gene>
    <name evidence="2" type="ORF">PXEA_LOCUS23436</name>
</gene>
<evidence type="ECO:0000313" key="3">
    <source>
        <dbReference type="Proteomes" id="UP000784294"/>
    </source>
</evidence>
<reference evidence="2" key="1">
    <citation type="submission" date="2018-11" db="EMBL/GenBank/DDBJ databases">
        <authorList>
            <consortium name="Pathogen Informatics"/>
        </authorList>
    </citation>
    <scope>NUCLEOTIDE SEQUENCE</scope>
</reference>
<keyword evidence="3" id="KW-1185">Reference proteome</keyword>
<evidence type="ECO:0000256" key="1">
    <source>
        <dbReference type="SAM" id="MobiDB-lite"/>
    </source>
</evidence>
<proteinExistence type="predicted"/>
<feature type="region of interest" description="Disordered" evidence="1">
    <location>
        <begin position="61"/>
        <end position="99"/>
    </location>
</feature>
<feature type="compositionally biased region" description="Polar residues" evidence="1">
    <location>
        <begin position="21"/>
        <end position="30"/>
    </location>
</feature>
<dbReference type="Proteomes" id="UP000784294">
    <property type="component" value="Unassembled WGS sequence"/>
</dbReference>
<name>A0A3S5A7R3_9PLAT</name>
<dbReference type="EMBL" id="CAAALY010108372">
    <property type="protein sequence ID" value="VEL29996.1"/>
    <property type="molecule type" value="Genomic_DNA"/>
</dbReference>
<feature type="compositionally biased region" description="Polar residues" evidence="1">
    <location>
        <begin position="1"/>
        <end position="13"/>
    </location>
</feature>
<accession>A0A3S5A7R3</accession>
<feature type="region of interest" description="Disordered" evidence="1">
    <location>
        <begin position="1"/>
        <end position="39"/>
    </location>
</feature>